<evidence type="ECO:0000313" key="2">
    <source>
        <dbReference type="EMBL" id="ADI38447.1"/>
    </source>
</evidence>
<gene>
    <name evidence="2" type="ordered locus">wcw_1090</name>
</gene>
<evidence type="ECO:0008006" key="4">
    <source>
        <dbReference type="Google" id="ProtNLM"/>
    </source>
</evidence>
<dbReference type="HOGENOM" id="CLU_643730_0_0_0"/>
<dbReference type="AlphaFoldDB" id="D6YWD6"/>
<dbReference type="OrthoDB" id="1490774at2"/>
<evidence type="ECO:0000256" key="1">
    <source>
        <dbReference type="SAM" id="Coils"/>
    </source>
</evidence>
<dbReference type="KEGG" id="wch:wcw_1090"/>
<reference evidence="2 3" key="1">
    <citation type="journal article" date="2010" name="PLoS ONE">
        <title>The Waddlia genome: a window into chlamydial biology.</title>
        <authorList>
            <person name="Bertelli C."/>
            <person name="Collyn F."/>
            <person name="Croxatto A."/>
            <person name="Ruckert C."/>
            <person name="Polkinghorne A."/>
            <person name="Kebbi-Beghdadi C."/>
            <person name="Goesmann A."/>
            <person name="Vaughan L."/>
            <person name="Greub G."/>
        </authorList>
    </citation>
    <scope>NUCLEOTIDE SEQUENCE [LARGE SCALE GENOMIC DNA]</scope>
    <source>
        <strain evidence="3">ATCC VR-1470 / WSU 86-1044</strain>
    </source>
</reference>
<accession>D6YWD6</accession>
<keyword evidence="3" id="KW-1185">Reference proteome</keyword>
<evidence type="ECO:0000313" key="3">
    <source>
        <dbReference type="Proteomes" id="UP000001505"/>
    </source>
</evidence>
<sequence length="413" mass="47943">MKSIKMPFGLNSDGNLVHISEVVNGKKCDCICPSCKAPLTAAKGNIKQHHFKHAIDSGCESGLESSIHLAAKEIIKEKKTIKLPENVLVLEKKDSKGLPHHESTIIVEAGLLIKFDFVEEEKIIDGMIVDLLAKKQEKQLIIEIYFRHNVDDEKIQKIKNSNISAIELDLSNLSPEDLIDRNTFWNYINNPERAQWLYNSTHQDEYLKLQKNLDQKIEKKEQEYIKEREKEMKRLTRSIEEVKRIKEDSSLIINLDEFKNNFNLYSRNIPKFLNLNILPDLLNLSELPDFINLKVQDGDWIYGSEGCVWQLIVYSMLYPRVGEIMTIKFTDKWLKKILVSKVHNPVKNISILRERFPEIVSSNLPGDIPNTWKTLRTYFNYLCKLGMLSNMGHNCFFVEKNNSCKQGDFMKKI</sequence>
<dbReference type="Proteomes" id="UP000001505">
    <property type="component" value="Chromosome"/>
</dbReference>
<protein>
    <recommendedName>
        <fullName evidence="4">Competence protein</fullName>
    </recommendedName>
</protein>
<feature type="coiled-coil region" evidence="1">
    <location>
        <begin position="199"/>
        <end position="245"/>
    </location>
</feature>
<organism evidence="2 3">
    <name type="scientific">Waddlia chondrophila (strain ATCC VR-1470 / WSU 86-1044)</name>
    <dbReference type="NCBI Taxonomy" id="716544"/>
    <lineage>
        <taxon>Bacteria</taxon>
        <taxon>Pseudomonadati</taxon>
        <taxon>Chlamydiota</taxon>
        <taxon>Chlamydiia</taxon>
        <taxon>Parachlamydiales</taxon>
        <taxon>Waddliaceae</taxon>
        <taxon>Waddlia</taxon>
    </lineage>
</organism>
<dbReference type="STRING" id="716544.wcw_1090"/>
<dbReference type="eggNOG" id="COG4469">
    <property type="taxonomic scope" value="Bacteria"/>
</dbReference>
<dbReference type="RefSeq" id="WP_013182161.1">
    <property type="nucleotide sequence ID" value="NC_014225.1"/>
</dbReference>
<keyword evidence="1" id="KW-0175">Coiled coil</keyword>
<proteinExistence type="predicted"/>
<dbReference type="EMBL" id="CP001928">
    <property type="protein sequence ID" value="ADI38447.1"/>
    <property type="molecule type" value="Genomic_DNA"/>
</dbReference>
<name>D6YWD6_WADCW</name>